<dbReference type="CDD" id="cd14668">
    <property type="entry name" value="mlta_B"/>
    <property type="match status" value="1"/>
</dbReference>
<comment type="catalytic activity">
    <reaction evidence="1">
        <text>Exolytic cleavage of the (1-&gt;4)-beta-glycosidic linkage between N-acetylmuramic acid (MurNAc) and N-acetylglucosamine (GlcNAc) residues in peptidoglycan, from either the reducing or the non-reducing ends of the peptidoglycan chains, with concomitant formation of a 1,6-anhydrobond in the MurNAc residue.</text>
        <dbReference type="EC" id="4.2.2.n1"/>
    </reaction>
</comment>
<sequence>MIASLTPVSFKDLPGWDCDDPTQILTGLIDCADHARNVKPYKTGTLGLQWRDFMPAIAALEESPPRTQDEARRFFEAHFVPLRIQPAGGKDGFVTAYYEPEIDASPVRTDRHIYPFYARPDDLVDVDDANRPPELDVDFAFGQLRNGTIGEYPDRRQIDSGYLEGRGLEIAWVENRVDVFFVHIQGSARLRYPDGSVERITYAAKTGHPFTAIGRVLIALGEQDPATVSMQSLRQWLAGHPDRIDEILWRNRSYIFFRRATVDDPERGPVAAAKVPLIARRSLAVDRFLHTYGTPIYVHAQSLVHLDGGAFRRLMIAQDTGSAILGPARGDIFVGSGTAAGEKAGTVKHPAVFYILAPRQAAAGLTA</sequence>
<accession>A0ABT4VME4</accession>
<keyword evidence="8" id="KW-1185">Reference proteome</keyword>
<dbReference type="Gene3D" id="2.40.40.10">
    <property type="entry name" value="RlpA-like domain"/>
    <property type="match status" value="1"/>
</dbReference>
<dbReference type="RefSeq" id="WP_271088960.1">
    <property type="nucleotide sequence ID" value="NZ_JAPJZH010000004.1"/>
</dbReference>
<dbReference type="Pfam" id="PF06725">
    <property type="entry name" value="3D"/>
    <property type="match status" value="1"/>
</dbReference>
<comment type="caution">
    <text evidence="7">The sequence shown here is derived from an EMBL/GenBank/DDBJ whole genome shotgun (WGS) entry which is preliminary data.</text>
</comment>
<dbReference type="Pfam" id="PF03562">
    <property type="entry name" value="MltA"/>
    <property type="match status" value="1"/>
</dbReference>
<keyword evidence="4" id="KW-0961">Cell wall biogenesis/degradation</keyword>
<name>A0ABT4VME4_9HYPH</name>
<dbReference type="PANTHER" id="PTHR30124">
    <property type="entry name" value="MEMBRANE-BOUND LYTIC MUREIN TRANSGLYCOSYLASE A"/>
    <property type="match status" value="1"/>
</dbReference>
<dbReference type="Gene3D" id="2.40.240.50">
    <property type="entry name" value="Barwin-like endoglucanases"/>
    <property type="match status" value="1"/>
</dbReference>
<protein>
    <recommendedName>
        <fullName evidence="2">peptidoglycan lytic exotransglycosylase</fullName>
        <ecNumber evidence="2">4.2.2.n1</ecNumber>
    </recommendedName>
    <alternativeName>
        <fullName evidence="5">Murein hydrolase A</fullName>
    </alternativeName>
</protein>
<organism evidence="7 8">
    <name type="scientific">Hoeflea poritis</name>
    <dbReference type="NCBI Taxonomy" id="2993659"/>
    <lineage>
        <taxon>Bacteria</taxon>
        <taxon>Pseudomonadati</taxon>
        <taxon>Pseudomonadota</taxon>
        <taxon>Alphaproteobacteria</taxon>
        <taxon>Hyphomicrobiales</taxon>
        <taxon>Rhizobiaceae</taxon>
        <taxon>Hoeflea</taxon>
    </lineage>
</organism>
<evidence type="ECO:0000259" key="6">
    <source>
        <dbReference type="SMART" id="SM00925"/>
    </source>
</evidence>
<reference evidence="7" key="1">
    <citation type="submission" date="2022-11" db="EMBL/GenBank/DDBJ databases">
        <title>Hoeflea poritis sp. nov., isolated from scleractinian coral Porites lutea.</title>
        <authorList>
            <person name="Zhang G."/>
            <person name="Wei Q."/>
            <person name="Cai L."/>
        </authorList>
    </citation>
    <scope>NUCLEOTIDE SEQUENCE</scope>
    <source>
        <strain evidence="7">E7-10</strain>
    </source>
</reference>
<dbReference type="CDD" id="cd14485">
    <property type="entry name" value="mltA_like_LT_A"/>
    <property type="match status" value="1"/>
</dbReference>
<dbReference type="InterPro" id="IPR026044">
    <property type="entry name" value="MltA"/>
</dbReference>
<evidence type="ECO:0000256" key="3">
    <source>
        <dbReference type="ARBA" id="ARBA00023239"/>
    </source>
</evidence>
<dbReference type="PIRSF" id="PIRSF019422">
    <property type="entry name" value="MltA"/>
    <property type="match status" value="1"/>
</dbReference>
<dbReference type="EC" id="4.2.2.n1" evidence="2"/>
<dbReference type="EMBL" id="JAPJZH010000004">
    <property type="protein sequence ID" value="MDA4845340.1"/>
    <property type="molecule type" value="Genomic_DNA"/>
</dbReference>
<evidence type="ECO:0000256" key="2">
    <source>
        <dbReference type="ARBA" id="ARBA00012587"/>
    </source>
</evidence>
<keyword evidence="3" id="KW-0456">Lyase</keyword>
<dbReference type="InterPro" id="IPR036908">
    <property type="entry name" value="RlpA-like_sf"/>
</dbReference>
<dbReference type="InterPro" id="IPR005300">
    <property type="entry name" value="MltA_B"/>
</dbReference>
<dbReference type="SUPFAM" id="SSF50685">
    <property type="entry name" value="Barwin-like endoglucanases"/>
    <property type="match status" value="1"/>
</dbReference>
<dbReference type="PANTHER" id="PTHR30124:SF0">
    <property type="entry name" value="MEMBRANE-BOUND LYTIC MUREIN TRANSGLYCOSYLASE A"/>
    <property type="match status" value="1"/>
</dbReference>
<dbReference type="Proteomes" id="UP001148313">
    <property type="component" value="Unassembled WGS sequence"/>
</dbReference>
<evidence type="ECO:0000313" key="7">
    <source>
        <dbReference type="EMBL" id="MDA4845340.1"/>
    </source>
</evidence>
<evidence type="ECO:0000256" key="5">
    <source>
        <dbReference type="ARBA" id="ARBA00030918"/>
    </source>
</evidence>
<dbReference type="SMART" id="SM00925">
    <property type="entry name" value="MltA"/>
    <property type="match status" value="1"/>
</dbReference>
<feature type="domain" description="Lytic transglycosylase MltA" evidence="6">
    <location>
        <begin position="101"/>
        <end position="258"/>
    </location>
</feature>
<evidence type="ECO:0000313" key="8">
    <source>
        <dbReference type="Proteomes" id="UP001148313"/>
    </source>
</evidence>
<dbReference type="InterPro" id="IPR010611">
    <property type="entry name" value="3D_dom"/>
</dbReference>
<evidence type="ECO:0000256" key="1">
    <source>
        <dbReference type="ARBA" id="ARBA00001420"/>
    </source>
</evidence>
<evidence type="ECO:0000256" key="4">
    <source>
        <dbReference type="ARBA" id="ARBA00023316"/>
    </source>
</evidence>
<gene>
    <name evidence="7" type="ORF">OOZ53_08270</name>
</gene>
<proteinExistence type="predicted"/>